<feature type="transmembrane region" description="Helical" evidence="1">
    <location>
        <begin position="344"/>
        <end position="363"/>
    </location>
</feature>
<comment type="caution">
    <text evidence="2">The sequence shown here is derived from an EMBL/GenBank/DDBJ whole genome shotgun (WGS) entry which is preliminary data.</text>
</comment>
<gene>
    <name evidence="2" type="ORF">OSCT_2660</name>
</gene>
<evidence type="ECO:0000313" key="3">
    <source>
        <dbReference type="Proteomes" id="UP000054010"/>
    </source>
</evidence>
<dbReference type="PANTHER" id="PTHR43044">
    <property type="match status" value="1"/>
</dbReference>
<feature type="transmembrane region" description="Helical" evidence="1">
    <location>
        <begin position="281"/>
        <end position="300"/>
    </location>
</feature>
<feature type="transmembrane region" description="Helical" evidence="1">
    <location>
        <begin position="203"/>
        <end position="221"/>
    </location>
</feature>
<dbReference type="eggNOG" id="COG5557">
    <property type="taxonomic scope" value="Bacteria"/>
</dbReference>
<evidence type="ECO:0000256" key="1">
    <source>
        <dbReference type="SAM" id="Phobius"/>
    </source>
</evidence>
<dbReference type="AlphaFoldDB" id="E1IH59"/>
<feature type="transmembrane region" description="Helical" evidence="1">
    <location>
        <begin position="165"/>
        <end position="183"/>
    </location>
</feature>
<accession>E1IH59</accession>
<dbReference type="EMBL" id="ADVR01000112">
    <property type="protein sequence ID" value="EFO79534.1"/>
    <property type="molecule type" value="Genomic_DNA"/>
</dbReference>
<keyword evidence="1" id="KW-0472">Membrane</keyword>
<feature type="transmembrane region" description="Helical" evidence="1">
    <location>
        <begin position="63"/>
        <end position="81"/>
    </location>
</feature>
<name>E1IH59_9CHLR</name>
<evidence type="ECO:0008006" key="4">
    <source>
        <dbReference type="Google" id="ProtNLM"/>
    </source>
</evidence>
<feature type="transmembrane region" description="Helical" evidence="1">
    <location>
        <begin position="25"/>
        <end position="43"/>
    </location>
</feature>
<reference evidence="2 3" key="1">
    <citation type="journal article" date="2011" name="J. Bacteriol.">
        <title>Draft genome sequence of the anoxygenic filamentous phototrophic bacterium Oscillochloris trichoides subsp. DG-6.</title>
        <authorList>
            <person name="Kuznetsov B.B."/>
            <person name="Ivanovsky R.N."/>
            <person name="Keppen O.I."/>
            <person name="Sukhacheva M.V."/>
            <person name="Bumazhkin B.K."/>
            <person name="Patutina E.O."/>
            <person name="Beletsky A.V."/>
            <person name="Mardanov A.V."/>
            <person name="Baslerov R.V."/>
            <person name="Panteleeva A.N."/>
            <person name="Kolganova T.V."/>
            <person name="Ravin N.V."/>
            <person name="Skryabin K.G."/>
        </authorList>
    </citation>
    <scope>NUCLEOTIDE SEQUENCE [LARGE SCALE GENOMIC DNA]</scope>
    <source>
        <strain evidence="2 3">DG-6</strain>
    </source>
</reference>
<keyword evidence="1" id="KW-1133">Transmembrane helix</keyword>
<keyword evidence="3" id="KW-1185">Reference proteome</keyword>
<sequence length="387" mass="43985">MIGLALLALGYFVVGADQFFRSYLFGFYFTVSLSIGSIGFLMLQHLTGGAWGVTFRRMLESGAMLMPVMGLLFIPIALATFPDISHSMGMHHPLYEWAVPDLVTPGSEHYDPVVDYKEPWLNPTFFVTRSAIYFVIWSALAFMLRSWSIEQDRTGNQAMAARMRMLSGIGIALFVLTVTFAAFDWTMSLNPHWFSSMYGAHYMVSSGLLTLAFMILMATQVRQTDIFQQHVTIKPFHDIGKLMLAFTILWTYMSYSQYMIIWSGDVAEFTPWYIDRTHNGWLTLVPILILFQFFVPFFLLLSRQNKRNLKTLAGIAGFVILMRCIDVTWIVLPAFHESILDVSWVNFAAPIGLVGLWIALFVGNLQRASLLPLNDPNMEWLHAGGHH</sequence>
<feature type="transmembrane region" description="Helical" evidence="1">
    <location>
        <begin position="312"/>
        <end position="332"/>
    </location>
</feature>
<keyword evidence="1" id="KW-0812">Transmembrane</keyword>
<dbReference type="STRING" id="765420.OSCT_2660"/>
<feature type="transmembrane region" description="Helical" evidence="1">
    <location>
        <begin position="242"/>
        <end position="261"/>
    </location>
</feature>
<dbReference type="HOGENOM" id="CLU_042661_0_0_0"/>
<feature type="transmembrane region" description="Helical" evidence="1">
    <location>
        <begin position="126"/>
        <end position="144"/>
    </location>
</feature>
<dbReference type="Proteomes" id="UP000054010">
    <property type="component" value="Unassembled WGS sequence"/>
</dbReference>
<evidence type="ECO:0000313" key="2">
    <source>
        <dbReference type="EMBL" id="EFO79534.1"/>
    </source>
</evidence>
<organism evidence="2 3">
    <name type="scientific">Oscillochloris trichoides DG-6</name>
    <dbReference type="NCBI Taxonomy" id="765420"/>
    <lineage>
        <taxon>Bacteria</taxon>
        <taxon>Bacillati</taxon>
        <taxon>Chloroflexota</taxon>
        <taxon>Chloroflexia</taxon>
        <taxon>Chloroflexales</taxon>
        <taxon>Chloroflexineae</taxon>
        <taxon>Oscillochloridaceae</taxon>
        <taxon>Oscillochloris</taxon>
    </lineage>
</organism>
<protein>
    <recommendedName>
        <fullName evidence="4">Quinol:cytochrome c oxidoreductase quinone-binding subunit 2</fullName>
    </recommendedName>
</protein>
<dbReference type="PANTHER" id="PTHR43044:SF1">
    <property type="entry name" value="QUINOL:CYTOCHROME C OXIDOREDUCTASE QUINONE-BINDING SUBUNIT 2"/>
    <property type="match status" value="1"/>
</dbReference>
<proteinExistence type="predicted"/>